<proteinExistence type="predicted"/>
<sequence>MPTPDSQPPRGGNFARFTGLGFQMLATIGVCTWLGIWLDGRFGSSPWGTVVLTLLGVFTAMYFVIREVSDK</sequence>
<organism evidence="2 3">
    <name type="scientific">Hymenobacter sediminicola</name>
    <dbReference type="NCBI Taxonomy" id="2761579"/>
    <lineage>
        <taxon>Bacteria</taxon>
        <taxon>Pseudomonadati</taxon>
        <taxon>Bacteroidota</taxon>
        <taxon>Cytophagia</taxon>
        <taxon>Cytophagales</taxon>
        <taxon>Hymenobacteraceae</taxon>
        <taxon>Hymenobacter</taxon>
    </lineage>
</organism>
<keyword evidence="1" id="KW-0472">Membrane</keyword>
<protein>
    <submittedName>
        <fullName evidence="2">AtpZ/AtpI family protein</fullName>
    </submittedName>
</protein>
<dbReference type="InterPro" id="IPR032820">
    <property type="entry name" value="ATPase_put"/>
</dbReference>
<dbReference type="Proteomes" id="UP000515489">
    <property type="component" value="Chromosome"/>
</dbReference>
<dbReference type="Pfam" id="PF09527">
    <property type="entry name" value="ATPase_gene1"/>
    <property type="match status" value="1"/>
</dbReference>
<keyword evidence="1" id="KW-1133">Transmembrane helix</keyword>
<feature type="transmembrane region" description="Helical" evidence="1">
    <location>
        <begin position="20"/>
        <end position="38"/>
    </location>
</feature>
<evidence type="ECO:0000313" key="2">
    <source>
        <dbReference type="EMBL" id="QNH64219.1"/>
    </source>
</evidence>
<feature type="transmembrane region" description="Helical" evidence="1">
    <location>
        <begin position="44"/>
        <end position="65"/>
    </location>
</feature>
<evidence type="ECO:0000256" key="1">
    <source>
        <dbReference type="SAM" id="Phobius"/>
    </source>
</evidence>
<keyword evidence="1" id="KW-0812">Transmembrane</keyword>
<dbReference type="AlphaFoldDB" id="A0A7G7WCX6"/>
<evidence type="ECO:0000313" key="3">
    <source>
        <dbReference type="Proteomes" id="UP000515489"/>
    </source>
</evidence>
<dbReference type="EMBL" id="CP060202">
    <property type="protein sequence ID" value="QNH64219.1"/>
    <property type="molecule type" value="Genomic_DNA"/>
</dbReference>
<name>A0A7G7WCX6_9BACT</name>
<gene>
    <name evidence="2" type="ORF">H4317_17725</name>
</gene>
<reference evidence="2 3" key="1">
    <citation type="submission" date="2020-08" db="EMBL/GenBank/DDBJ databases">
        <title>Hymenobacter sp. S2-20-2 genome sequencing.</title>
        <authorList>
            <person name="Jin L."/>
        </authorList>
    </citation>
    <scope>NUCLEOTIDE SEQUENCE [LARGE SCALE GENOMIC DNA]</scope>
    <source>
        <strain evidence="2 3">S2-20-2</strain>
    </source>
</reference>
<dbReference type="KEGG" id="hsk:H4317_17725"/>
<accession>A0A7G7WCX6</accession>
<keyword evidence="3" id="KW-1185">Reference proteome</keyword>